<evidence type="ECO:0000313" key="1">
    <source>
        <dbReference type="EMBL" id="KAG0146741.1"/>
    </source>
</evidence>
<name>A0A9P6NGW9_9BASI</name>
<reference evidence="1" key="1">
    <citation type="submission" date="2013-11" db="EMBL/GenBank/DDBJ databases">
        <title>Genome sequence of the fusiform rust pathogen reveals effectors for host alternation and coevolution with pine.</title>
        <authorList>
            <consortium name="DOE Joint Genome Institute"/>
            <person name="Smith K."/>
            <person name="Pendleton A."/>
            <person name="Kubisiak T."/>
            <person name="Anderson C."/>
            <person name="Salamov A."/>
            <person name="Aerts A."/>
            <person name="Riley R."/>
            <person name="Clum A."/>
            <person name="Lindquist E."/>
            <person name="Ence D."/>
            <person name="Campbell M."/>
            <person name="Kronenberg Z."/>
            <person name="Feau N."/>
            <person name="Dhillon B."/>
            <person name="Hamelin R."/>
            <person name="Burleigh J."/>
            <person name="Smith J."/>
            <person name="Yandell M."/>
            <person name="Nelson C."/>
            <person name="Grigoriev I."/>
            <person name="Davis J."/>
        </authorList>
    </citation>
    <scope>NUCLEOTIDE SEQUENCE</scope>
    <source>
        <strain evidence="1">G11</strain>
    </source>
</reference>
<accession>A0A9P6NGW9</accession>
<gene>
    <name evidence="1" type="ORF">CROQUDRAFT_132917</name>
</gene>
<sequence length="189" mass="21661">MAQSEIVGTSISITAPGIPALRVAFHGEFSGSLAMTRHRVFFFARVRGTLRENTKRSMTFMRQKRWSLGTIRSLARMLNGPITSVLTLFRLRLTDLERFELHWSICNWTPEYNHYLHTLTILKAQDQTTIGDIAARALQKFSPEDELQLAGERTQLLRLDWEDATAKVVFINTESGLLYKVVVTKLYKT</sequence>
<protein>
    <submittedName>
        <fullName evidence="1">Uncharacterized protein</fullName>
    </submittedName>
</protein>
<dbReference type="AlphaFoldDB" id="A0A9P6NGW9"/>
<dbReference type="EMBL" id="MU167256">
    <property type="protein sequence ID" value="KAG0146741.1"/>
    <property type="molecule type" value="Genomic_DNA"/>
</dbReference>
<comment type="caution">
    <text evidence="1">The sequence shown here is derived from an EMBL/GenBank/DDBJ whole genome shotgun (WGS) entry which is preliminary data.</text>
</comment>
<organism evidence="1 2">
    <name type="scientific">Cronartium quercuum f. sp. fusiforme G11</name>
    <dbReference type="NCBI Taxonomy" id="708437"/>
    <lineage>
        <taxon>Eukaryota</taxon>
        <taxon>Fungi</taxon>
        <taxon>Dikarya</taxon>
        <taxon>Basidiomycota</taxon>
        <taxon>Pucciniomycotina</taxon>
        <taxon>Pucciniomycetes</taxon>
        <taxon>Pucciniales</taxon>
        <taxon>Coleosporiaceae</taxon>
        <taxon>Cronartium</taxon>
    </lineage>
</organism>
<evidence type="ECO:0000313" key="2">
    <source>
        <dbReference type="Proteomes" id="UP000886653"/>
    </source>
</evidence>
<proteinExistence type="predicted"/>
<keyword evidence="2" id="KW-1185">Reference proteome</keyword>
<dbReference type="Proteomes" id="UP000886653">
    <property type="component" value="Unassembled WGS sequence"/>
</dbReference>